<dbReference type="Pfam" id="PF19861">
    <property type="entry name" value="DUF6335"/>
    <property type="match status" value="1"/>
</dbReference>
<dbReference type="STRING" id="549789.NIES30_06695"/>
<evidence type="ECO:0000313" key="2">
    <source>
        <dbReference type="EMBL" id="OKH49528.1"/>
    </source>
</evidence>
<accession>A0A1U7J8A6</accession>
<protein>
    <submittedName>
        <fullName evidence="2">Uncharacterized protein</fullName>
    </submittedName>
</protein>
<reference evidence="2 3" key="1">
    <citation type="submission" date="2016-11" db="EMBL/GenBank/DDBJ databases">
        <title>Draft Genome Sequences of Nine Cyanobacterial Strains from Diverse Habitats.</title>
        <authorList>
            <person name="Zhu T."/>
            <person name="Hou S."/>
            <person name="Lu X."/>
            <person name="Hess W.R."/>
        </authorList>
    </citation>
    <scope>NUCLEOTIDE SEQUENCE [LARGE SCALE GENOMIC DNA]</scope>
    <source>
        <strain evidence="2 3">NIES-30</strain>
    </source>
</reference>
<evidence type="ECO:0000256" key="1">
    <source>
        <dbReference type="SAM" id="MobiDB-lite"/>
    </source>
</evidence>
<feature type="region of interest" description="Disordered" evidence="1">
    <location>
        <begin position="61"/>
        <end position="147"/>
    </location>
</feature>
<proteinExistence type="predicted"/>
<name>A0A1U7J8A6_9CYAN</name>
<feature type="compositionally biased region" description="Polar residues" evidence="1">
    <location>
        <begin position="1"/>
        <end position="12"/>
    </location>
</feature>
<dbReference type="AlphaFoldDB" id="A0A1U7J8A6"/>
<evidence type="ECO:0000313" key="3">
    <source>
        <dbReference type="Proteomes" id="UP000185557"/>
    </source>
</evidence>
<dbReference type="Proteomes" id="UP000185557">
    <property type="component" value="Unassembled WGS sequence"/>
</dbReference>
<feature type="compositionally biased region" description="Basic and acidic residues" evidence="1">
    <location>
        <begin position="128"/>
        <end position="147"/>
    </location>
</feature>
<dbReference type="EMBL" id="MRCG01000003">
    <property type="protein sequence ID" value="OKH49528.1"/>
    <property type="molecule type" value="Genomic_DNA"/>
</dbReference>
<sequence>MANDNSMNSQRPNLAEKLLPHEIDAAPPPSNEPVIHLPPSQAEVEDARVGQSYDSAHLGAEVTTDTMATTSPVTGGDPDADAGRAETVGEEAVGGTTPTPEQNDVDALADAVGISTQPEHPVGVLNEMNRRDDQRFELDPDSKDPES</sequence>
<keyword evidence="3" id="KW-1185">Reference proteome</keyword>
<comment type="caution">
    <text evidence="2">The sequence shown here is derived from an EMBL/GenBank/DDBJ whole genome shotgun (WGS) entry which is preliminary data.</text>
</comment>
<feature type="compositionally biased region" description="Polar residues" evidence="1">
    <location>
        <begin position="63"/>
        <end position="73"/>
    </location>
</feature>
<feature type="region of interest" description="Disordered" evidence="1">
    <location>
        <begin position="1"/>
        <end position="49"/>
    </location>
</feature>
<organism evidence="2 3">
    <name type="scientific">Phormidium tenue NIES-30</name>
    <dbReference type="NCBI Taxonomy" id="549789"/>
    <lineage>
        <taxon>Bacteria</taxon>
        <taxon>Bacillati</taxon>
        <taxon>Cyanobacteriota</taxon>
        <taxon>Cyanophyceae</taxon>
        <taxon>Oscillatoriophycideae</taxon>
        <taxon>Oscillatoriales</taxon>
        <taxon>Oscillatoriaceae</taxon>
        <taxon>Phormidium</taxon>
    </lineage>
</organism>
<gene>
    <name evidence="2" type="ORF">NIES30_06695</name>
</gene>
<dbReference type="InterPro" id="IPR046298">
    <property type="entry name" value="DUF6335"/>
</dbReference>